<gene>
    <name evidence="1" type="ORF">SAMN05428964_10562</name>
</gene>
<dbReference type="RefSeq" id="WP_097052640.1">
    <property type="nucleotide sequence ID" value="NZ_OBMM01000005.1"/>
</dbReference>
<dbReference type="AlphaFoldDB" id="A0A285TRP8"/>
<name>A0A285TRP8_9PROT</name>
<dbReference type="Proteomes" id="UP000219068">
    <property type="component" value="Unassembled WGS sequence"/>
</dbReference>
<organism evidence="1 2">
    <name type="scientific">Thalassospira xiamenensis</name>
    <dbReference type="NCBI Taxonomy" id="220697"/>
    <lineage>
        <taxon>Bacteria</taxon>
        <taxon>Pseudomonadati</taxon>
        <taxon>Pseudomonadota</taxon>
        <taxon>Alphaproteobacteria</taxon>
        <taxon>Rhodospirillales</taxon>
        <taxon>Thalassospiraceae</taxon>
        <taxon>Thalassospira</taxon>
    </lineage>
</organism>
<dbReference type="EMBL" id="OBMM01000005">
    <property type="protein sequence ID" value="SOC26138.1"/>
    <property type="molecule type" value="Genomic_DNA"/>
</dbReference>
<sequence>MFQPSNRRLCHLDQLAFTVGKDNVPFFVNDALEIDGQVVAVEWGREGSEIRVVTHRGRFVLTDGHGRTLRQERYRAGEGKRRVKTFATAIKAAEYAVEHKLENCQ</sequence>
<evidence type="ECO:0000313" key="2">
    <source>
        <dbReference type="Proteomes" id="UP000219068"/>
    </source>
</evidence>
<protein>
    <submittedName>
        <fullName evidence="1">Uncharacterized protein</fullName>
    </submittedName>
</protein>
<evidence type="ECO:0000313" key="1">
    <source>
        <dbReference type="EMBL" id="SOC26138.1"/>
    </source>
</evidence>
<accession>A0A285TRP8</accession>
<reference evidence="1 2" key="1">
    <citation type="submission" date="2017-08" db="EMBL/GenBank/DDBJ databases">
        <authorList>
            <person name="de Groot N.N."/>
        </authorList>
    </citation>
    <scope>NUCLEOTIDE SEQUENCE [LARGE SCALE GENOMIC DNA]</scope>
    <source>
        <strain evidence="1 2">USBA 78</strain>
    </source>
</reference>
<proteinExistence type="predicted"/>